<evidence type="ECO:0000313" key="3">
    <source>
        <dbReference type="EMBL" id="CAG8434185.1"/>
    </source>
</evidence>
<sequence>MASGPVGGGIARSRSVWRFLSIDPEIYPLLGVLATTFGIAGYMMGRKAANTNEEKNVKLAKHEPFPWHAGTSGGSNDGGQDYKYKFHKYGDLNQDPIKAPSADTSHIVQVKLPKDDAQKVEEKLNSS</sequence>
<dbReference type="AlphaFoldDB" id="A0A9N8UX69"/>
<evidence type="ECO:0000256" key="1">
    <source>
        <dbReference type="SAM" id="MobiDB-lite"/>
    </source>
</evidence>
<comment type="caution">
    <text evidence="3">The sequence shown here is derived from an EMBL/GenBank/DDBJ whole genome shotgun (WGS) entry which is preliminary data.</text>
</comment>
<dbReference type="Proteomes" id="UP000789375">
    <property type="component" value="Unassembled WGS sequence"/>
</dbReference>
<feature type="region of interest" description="Disordered" evidence="1">
    <location>
        <begin position="59"/>
        <end position="80"/>
    </location>
</feature>
<organism evidence="3 4">
    <name type="scientific">Funneliformis mosseae</name>
    <name type="common">Endomycorrhizal fungus</name>
    <name type="synonym">Glomus mosseae</name>
    <dbReference type="NCBI Taxonomy" id="27381"/>
    <lineage>
        <taxon>Eukaryota</taxon>
        <taxon>Fungi</taxon>
        <taxon>Fungi incertae sedis</taxon>
        <taxon>Mucoromycota</taxon>
        <taxon>Glomeromycotina</taxon>
        <taxon>Glomeromycetes</taxon>
        <taxon>Glomerales</taxon>
        <taxon>Glomeraceae</taxon>
        <taxon>Funneliformis</taxon>
    </lineage>
</organism>
<accession>A0A9N8UX69</accession>
<proteinExistence type="predicted"/>
<dbReference type="PANTHER" id="PTHR40466">
    <property type="entry name" value="EXPRESSED PROTEIN"/>
    <property type="match status" value="1"/>
</dbReference>
<dbReference type="EMBL" id="CAJVPP010000004">
    <property type="protein sequence ID" value="CAG8434185.1"/>
    <property type="molecule type" value="Genomic_DNA"/>
</dbReference>
<keyword evidence="2" id="KW-0812">Transmembrane</keyword>
<gene>
    <name evidence="3" type="ORF">FMOSSE_LOCUS48</name>
</gene>
<reference evidence="3" key="1">
    <citation type="submission" date="2021-06" db="EMBL/GenBank/DDBJ databases">
        <authorList>
            <person name="Kallberg Y."/>
            <person name="Tangrot J."/>
            <person name="Rosling A."/>
        </authorList>
    </citation>
    <scope>NUCLEOTIDE SEQUENCE</scope>
    <source>
        <strain evidence="3">87-6 pot B 2015</strain>
    </source>
</reference>
<evidence type="ECO:0000256" key="2">
    <source>
        <dbReference type="SAM" id="Phobius"/>
    </source>
</evidence>
<dbReference type="InterPro" id="IPR039965">
    <property type="entry name" value="C3H7.08c"/>
</dbReference>
<name>A0A9N8UX69_FUNMO</name>
<keyword evidence="4" id="KW-1185">Reference proteome</keyword>
<evidence type="ECO:0000313" key="4">
    <source>
        <dbReference type="Proteomes" id="UP000789375"/>
    </source>
</evidence>
<protein>
    <submittedName>
        <fullName evidence="3">8471_t:CDS:1</fullName>
    </submittedName>
</protein>
<keyword evidence="2" id="KW-0472">Membrane</keyword>
<feature type="compositionally biased region" description="Basic and acidic residues" evidence="1">
    <location>
        <begin position="112"/>
        <end position="127"/>
    </location>
</feature>
<keyword evidence="2" id="KW-1133">Transmembrane helix</keyword>
<feature type="region of interest" description="Disordered" evidence="1">
    <location>
        <begin position="95"/>
        <end position="127"/>
    </location>
</feature>
<dbReference type="PANTHER" id="PTHR40466:SF1">
    <property type="entry name" value="FUNGAL PROTEIN"/>
    <property type="match status" value="1"/>
</dbReference>
<feature type="transmembrane region" description="Helical" evidence="2">
    <location>
        <begin position="26"/>
        <end position="45"/>
    </location>
</feature>